<protein>
    <recommendedName>
        <fullName evidence="3">DUF523 domain-containing protein</fullName>
    </recommendedName>
</protein>
<geneLocation type="plasmid" evidence="1 2">
    <name>pFA1</name>
</geneLocation>
<dbReference type="PANTHER" id="PTHR30087">
    <property type="entry name" value="INNER MEMBRANE PROTEIN"/>
    <property type="match status" value="1"/>
</dbReference>
<name>A0AAU9CR05_9BACT</name>
<dbReference type="RefSeq" id="WP_338394728.1">
    <property type="nucleotide sequence ID" value="NZ_AP025315.1"/>
</dbReference>
<keyword evidence="2" id="KW-1185">Reference proteome</keyword>
<dbReference type="PANTHER" id="PTHR30087:SF1">
    <property type="entry name" value="HYPOTHETICAL CYTOSOLIC PROTEIN"/>
    <property type="match status" value="1"/>
</dbReference>
<organism evidence="1 2">
    <name type="scientific">Fulvitalea axinellae</name>
    <dbReference type="NCBI Taxonomy" id="1182444"/>
    <lineage>
        <taxon>Bacteria</taxon>
        <taxon>Pseudomonadati</taxon>
        <taxon>Bacteroidota</taxon>
        <taxon>Cytophagia</taxon>
        <taxon>Cytophagales</taxon>
        <taxon>Persicobacteraceae</taxon>
        <taxon>Fulvitalea</taxon>
    </lineage>
</organism>
<evidence type="ECO:0000313" key="1">
    <source>
        <dbReference type="EMBL" id="BDD11596.1"/>
    </source>
</evidence>
<evidence type="ECO:0008006" key="3">
    <source>
        <dbReference type="Google" id="ProtNLM"/>
    </source>
</evidence>
<gene>
    <name evidence="1" type="ORF">FUAX_40280</name>
</gene>
<sequence>MEYLLEDKIHVGISACMYGAKIRYNAKGWNMPANLNRERSDFYWTPVCPEVMAGMGVPRTPIRLQGGNGHDFWEEKAIIKNRKGQEVSEQLRFGAETCMGTLDRAGVEAFVFMEGSPSCGVYRTTLKNDRLGKPPGVFGSLLLKEKLFLIPAVDLQSPVKWWDWRRRLVAFVWLRRLEVKSPKTLSETWHGLKFLCQEIEQNRARELGREISALSNKSTPEEIESLKSEILFLLRKPSNVERIKQSLWKSYSFLRKKSGLVVEEVNEPLALRNMTSLAKELISMEKEAKLGGHHFGASPVVYRPGR</sequence>
<dbReference type="KEGG" id="fax:FUAX_40280"/>
<dbReference type="Pfam" id="PF04463">
    <property type="entry name" value="2-thiour_desulf"/>
    <property type="match status" value="1"/>
</dbReference>
<keyword evidence="1" id="KW-0614">Plasmid</keyword>
<proteinExistence type="predicted"/>
<reference evidence="1 2" key="1">
    <citation type="submission" date="2021-12" db="EMBL/GenBank/DDBJ databases">
        <title>Genome sequencing of bacteria with rrn-lacking chromosome and rrn-plasmid.</title>
        <authorList>
            <person name="Anda M."/>
            <person name="Iwasaki W."/>
        </authorList>
    </citation>
    <scope>NUCLEOTIDE SEQUENCE [LARGE SCALE GENOMIC DNA]</scope>
    <source>
        <strain evidence="1 2">DSM 100852</strain>
        <plasmid evidence="1 2">pFA1</plasmid>
    </source>
</reference>
<dbReference type="Proteomes" id="UP001348817">
    <property type="component" value="Plasmid pFA1"/>
</dbReference>
<dbReference type="InterPro" id="IPR007553">
    <property type="entry name" value="2-thiour_desulf"/>
</dbReference>
<dbReference type="EMBL" id="AP025315">
    <property type="protein sequence ID" value="BDD11596.1"/>
    <property type="molecule type" value="Genomic_DNA"/>
</dbReference>
<accession>A0AAU9CR05</accession>
<dbReference type="AlphaFoldDB" id="A0AAU9CR05"/>
<evidence type="ECO:0000313" key="2">
    <source>
        <dbReference type="Proteomes" id="UP001348817"/>
    </source>
</evidence>